<evidence type="ECO:0000256" key="2">
    <source>
        <dbReference type="SAM" id="MobiDB-lite"/>
    </source>
</evidence>
<proteinExistence type="predicted"/>
<comment type="caution">
    <text evidence="3">The sequence shown here is derived from an EMBL/GenBank/DDBJ whole genome shotgun (WGS) entry which is preliminary data.</text>
</comment>
<dbReference type="OrthoDB" id="3218065at2759"/>
<evidence type="ECO:0000256" key="1">
    <source>
        <dbReference type="SAM" id="Coils"/>
    </source>
</evidence>
<name>A0A4S4MYZ5_9APHY</name>
<keyword evidence="1" id="KW-0175">Coiled coil</keyword>
<feature type="compositionally biased region" description="Acidic residues" evidence="2">
    <location>
        <begin position="140"/>
        <end position="152"/>
    </location>
</feature>
<evidence type="ECO:0000313" key="3">
    <source>
        <dbReference type="EMBL" id="THH30728.1"/>
    </source>
</evidence>
<reference evidence="3 4" key="1">
    <citation type="submission" date="2019-02" db="EMBL/GenBank/DDBJ databases">
        <title>Genome sequencing of the rare red list fungi Antrodiella citrinella (Flaviporus citrinellus).</title>
        <authorList>
            <person name="Buettner E."/>
            <person name="Kellner H."/>
        </authorList>
    </citation>
    <scope>NUCLEOTIDE SEQUENCE [LARGE SCALE GENOMIC DNA]</scope>
    <source>
        <strain evidence="3 4">DSM 108506</strain>
    </source>
</reference>
<organism evidence="3 4">
    <name type="scientific">Antrodiella citrinella</name>
    <dbReference type="NCBI Taxonomy" id="2447956"/>
    <lineage>
        <taxon>Eukaryota</taxon>
        <taxon>Fungi</taxon>
        <taxon>Dikarya</taxon>
        <taxon>Basidiomycota</taxon>
        <taxon>Agaricomycotina</taxon>
        <taxon>Agaricomycetes</taxon>
        <taxon>Polyporales</taxon>
        <taxon>Steccherinaceae</taxon>
        <taxon>Antrodiella</taxon>
    </lineage>
</organism>
<dbReference type="EMBL" id="SGPM01000070">
    <property type="protein sequence ID" value="THH30728.1"/>
    <property type="molecule type" value="Genomic_DNA"/>
</dbReference>
<dbReference type="Proteomes" id="UP000308730">
    <property type="component" value="Unassembled WGS sequence"/>
</dbReference>
<dbReference type="PANTHER" id="PTHR35871:SF1">
    <property type="entry name" value="CXC1-LIKE CYSTEINE CLUSTER ASSOCIATED WITH KDZ TRANSPOSASES DOMAIN-CONTAINING PROTEIN"/>
    <property type="match status" value="1"/>
</dbReference>
<feature type="compositionally biased region" description="Basic and acidic residues" evidence="2">
    <location>
        <begin position="66"/>
        <end position="78"/>
    </location>
</feature>
<feature type="coiled-coil region" evidence="1">
    <location>
        <begin position="260"/>
        <end position="287"/>
    </location>
</feature>
<dbReference type="PANTHER" id="PTHR35871">
    <property type="entry name" value="EXPRESSED PROTEIN"/>
    <property type="match status" value="1"/>
</dbReference>
<feature type="compositionally biased region" description="Acidic residues" evidence="2">
    <location>
        <begin position="112"/>
        <end position="122"/>
    </location>
</feature>
<feature type="region of interest" description="Disordered" evidence="2">
    <location>
        <begin position="23"/>
        <end position="211"/>
    </location>
</feature>
<gene>
    <name evidence="3" type="ORF">EUX98_g3483</name>
</gene>
<keyword evidence="4" id="KW-1185">Reference proteome</keyword>
<dbReference type="AlphaFoldDB" id="A0A4S4MYZ5"/>
<protein>
    <submittedName>
        <fullName evidence="3">Uncharacterized protein</fullName>
    </submittedName>
</protein>
<sequence length="713" mass="79659">MPRASRHKLKAAARARSGLAASRQLAAAANEPPNVIIVDSDSDKHEAQGGSDSETEDGCTVWTGGKARDKEKEAEKSRKSASAALMRNFFAPRSEQPPQPFATASPNNSVLDVDDCAEEDAHDDSQPESESAVIFTGYSSDEDSEGNDDVSDDNGRDDGVYVEVVDEDDSEGGDPSPGRSNPSAVDDFRLSHSQLPTPRVRSASDKSAAESTCDNLNVVTVPLLSAGSLQASACEPLRVRSTAPPLKRQRLEIPYREARKRKQEERRKELTTALDMMERLIKSKKTEFDAGANGVQARRARCIQSHLHMVLHNGRDSKEASERAAESNGLARKWGGRMVRQWVREWVNKRELPNSLRGKHPKTFSLLDDPVIRAEMRSFVRSNKWCMDPAKLAEFSAEKMVPDAAKKYLHHIVDKEIPNGLKKYLELELFPRVHLKPGKGVSLRTARRWLHREGFRFIEHKKSLYYDGHERPDVVKYRQETFLPAMQKLQARLVKYEVGNVSSLVQEPRRANYVERQLVLVAHDEMTAQANDGQKKSWVLDGEHALKKKGAGRGMHQSDVICSTIGWVAEASQSLEYGKNYDGYWNGEMFVTQLKQKIIPALEAAHGPGYQFLIVVDNSQGHSAYAEDALLVQRMNMKPGGQQARMRDGWYEHDGRRIIQPMVFPPDHADHPGAAKGMKQVLMERGLWTRGLLMKCRGDGKKCDADATTCCAT</sequence>
<accession>A0A4S4MYZ5</accession>
<evidence type="ECO:0000313" key="4">
    <source>
        <dbReference type="Proteomes" id="UP000308730"/>
    </source>
</evidence>